<dbReference type="SUPFAM" id="SSF46689">
    <property type="entry name" value="Homeodomain-like"/>
    <property type="match status" value="1"/>
</dbReference>
<dbReference type="Gene3D" id="3.40.50.10260">
    <property type="entry name" value="YjeF N-terminal domain"/>
    <property type="match status" value="1"/>
</dbReference>
<evidence type="ECO:0000259" key="11">
    <source>
        <dbReference type="PROSITE" id="PS51385"/>
    </source>
</evidence>
<evidence type="ECO:0000256" key="7">
    <source>
        <dbReference type="ARBA" id="ARBA00023242"/>
    </source>
</evidence>
<dbReference type="WBParaSite" id="GPLIN_001433700">
    <property type="protein sequence ID" value="GPLIN_001433700"/>
    <property type="gene ID" value="GPLIN_001433700"/>
</dbReference>
<dbReference type="InterPro" id="IPR005542">
    <property type="entry name" value="PBX_PBC_dom"/>
</dbReference>
<dbReference type="InterPro" id="IPR004443">
    <property type="entry name" value="YjeF_N_dom"/>
</dbReference>
<dbReference type="InterPro" id="IPR001356">
    <property type="entry name" value="HD"/>
</dbReference>
<dbReference type="PROSITE" id="PS51978">
    <property type="entry name" value="PBC"/>
    <property type="match status" value="1"/>
</dbReference>
<feature type="coiled-coil region" evidence="9">
    <location>
        <begin position="265"/>
        <end position="292"/>
    </location>
</feature>
<dbReference type="Gene3D" id="1.10.10.60">
    <property type="entry name" value="Homeodomain-like"/>
    <property type="match status" value="1"/>
</dbReference>
<organism evidence="13 14">
    <name type="scientific">Globodera pallida</name>
    <name type="common">Potato cyst nematode worm</name>
    <name type="synonym">Heterodera pallida</name>
    <dbReference type="NCBI Taxonomy" id="36090"/>
    <lineage>
        <taxon>Eukaryota</taxon>
        <taxon>Metazoa</taxon>
        <taxon>Ecdysozoa</taxon>
        <taxon>Nematoda</taxon>
        <taxon>Chromadorea</taxon>
        <taxon>Rhabditida</taxon>
        <taxon>Tylenchina</taxon>
        <taxon>Tylenchomorpha</taxon>
        <taxon>Tylenchoidea</taxon>
        <taxon>Heteroderidae</taxon>
        <taxon>Heteroderinae</taxon>
        <taxon>Globodera</taxon>
    </lineage>
</organism>
<dbReference type="Pfam" id="PF03853">
    <property type="entry name" value="YjeF_N"/>
    <property type="match status" value="1"/>
</dbReference>
<feature type="domain" description="Homeobox" evidence="10">
    <location>
        <begin position="345"/>
        <end position="408"/>
    </location>
</feature>
<dbReference type="InterPro" id="IPR008422">
    <property type="entry name" value="KN_HD"/>
</dbReference>
<evidence type="ECO:0000259" key="12">
    <source>
        <dbReference type="PROSITE" id="PS51978"/>
    </source>
</evidence>
<dbReference type="Pfam" id="PF05920">
    <property type="entry name" value="Homeobox_KN"/>
    <property type="match status" value="1"/>
</dbReference>
<evidence type="ECO:0000313" key="14">
    <source>
        <dbReference type="WBParaSite" id="GPLIN_001433700"/>
    </source>
</evidence>
<dbReference type="PROSITE" id="PS50071">
    <property type="entry name" value="HOMEOBOX_2"/>
    <property type="match status" value="1"/>
</dbReference>
<dbReference type="InterPro" id="IPR017970">
    <property type="entry name" value="Homeobox_CS"/>
</dbReference>
<dbReference type="PANTHER" id="PTHR11850">
    <property type="entry name" value="HOMEOBOX PROTEIN TRANSCRIPTION FACTORS"/>
    <property type="match status" value="1"/>
</dbReference>
<dbReference type="SUPFAM" id="SSF64153">
    <property type="entry name" value="YjeF N-terminal domain-like"/>
    <property type="match status" value="1"/>
</dbReference>
<feature type="domain" description="PBC" evidence="12">
    <location>
        <begin position="161"/>
        <end position="346"/>
    </location>
</feature>
<dbReference type="AlphaFoldDB" id="A0A183CN80"/>
<evidence type="ECO:0000256" key="8">
    <source>
        <dbReference type="PROSITE-ProRule" id="PRU00108"/>
    </source>
</evidence>
<dbReference type="GO" id="GO:0042659">
    <property type="term" value="P:regulation of cell fate specification"/>
    <property type="evidence" value="ECO:0007669"/>
    <property type="project" value="UniProtKB-ARBA"/>
</dbReference>
<keyword evidence="5 8" id="KW-0371">Homeobox</keyword>
<dbReference type="Pfam" id="PF03792">
    <property type="entry name" value="PBC"/>
    <property type="match status" value="1"/>
</dbReference>
<evidence type="ECO:0000256" key="9">
    <source>
        <dbReference type="SAM" id="Coils"/>
    </source>
</evidence>
<evidence type="ECO:0000256" key="2">
    <source>
        <dbReference type="ARBA" id="ARBA00007601"/>
    </source>
</evidence>
<dbReference type="GO" id="GO:0005634">
    <property type="term" value="C:nucleus"/>
    <property type="evidence" value="ECO:0007669"/>
    <property type="project" value="UniProtKB-SubCell"/>
</dbReference>
<comment type="similarity">
    <text evidence="2">Belongs to the TALE/PBX homeobox family.</text>
</comment>
<dbReference type="GO" id="GO:0000981">
    <property type="term" value="F:DNA-binding transcription factor activity, RNA polymerase II-specific"/>
    <property type="evidence" value="ECO:0007669"/>
    <property type="project" value="InterPro"/>
</dbReference>
<dbReference type="FunFam" id="1.10.10.60:FF:000008">
    <property type="entry name" value="Pre-B-cell leukemia transcription factor 1"/>
    <property type="match status" value="1"/>
</dbReference>
<keyword evidence="4 8" id="KW-0238">DNA-binding</keyword>
<evidence type="ECO:0000256" key="1">
    <source>
        <dbReference type="ARBA" id="ARBA00004123"/>
    </source>
</evidence>
<dbReference type="SMART" id="SM00389">
    <property type="entry name" value="HOX"/>
    <property type="match status" value="1"/>
</dbReference>
<keyword evidence="7 8" id="KW-0539">Nucleus</keyword>
<sequence>YSPSILYPKPSKNELMQRLTCQVESVGIPFLTSFPDENSVAHFECIIDALFGFSFRPPIREPFNEILKRVERAQNRVPIVSIDIPSGWDVEKGPPEEGSDLPILSPLALISLTAPKQCAQHFKGRHHFLGGRFVPPAHRWLLWLHRILRKMAAEIQQRHYPRFCNFDDLLHQLNVITKETLEPSEAVQMRKAQLKQHPLKAPLFAVLCEIKDKTSPSMRSLPEEQNDDNKDPQLIRLDNMLQAEKVSGPDPVDIADTAGDQADYKQKLLQIRQTYNDELRKYEEACQEFTQHVISLLRDMATVRPINGDEMHRMVGIIQKKFSTIQVQLKQSTCENVMVLRSRFLDARRKRRNFSKQATEVLNEYFYSHLSNPYPSEEVKEELARKCQITVSQVSNWFGNKRIRYKKNIAKAQEEASMYAQKKAQPSPYGVLSGTSAGAVAAAAASSMLSPYANMLHHGQAELQHQVIASGFDLAASGYNTQLFQMGYNIPPQQSSTSSPRP</sequence>
<evidence type="ECO:0000259" key="10">
    <source>
        <dbReference type="PROSITE" id="PS50071"/>
    </source>
</evidence>
<dbReference type="PROSITE" id="PS00027">
    <property type="entry name" value="HOMEOBOX_1"/>
    <property type="match status" value="1"/>
</dbReference>
<reference evidence="13" key="1">
    <citation type="submission" date="2013-12" db="EMBL/GenBank/DDBJ databases">
        <authorList>
            <person name="Aslett M."/>
        </authorList>
    </citation>
    <scope>NUCLEOTIDE SEQUENCE [LARGE SCALE GENOMIC DNA]</scope>
    <source>
        <strain evidence="13">Lindley</strain>
    </source>
</reference>
<dbReference type="InterPro" id="IPR009057">
    <property type="entry name" value="Homeodomain-like_sf"/>
</dbReference>
<feature type="domain" description="YjeF N-terminal" evidence="11">
    <location>
        <begin position="1"/>
        <end position="155"/>
    </location>
</feature>
<protein>
    <submittedName>
        <fullName evidence="14">Homeobox domain-containing protein</fullName>
    </submittedName>
</protein>
<evidence type="ECO:0000256" key="5">
    <source>
        <dbReference type="ARBA" id="ARBA00023155"/>
    </source>
</evidence>
<comment type="subcellular location">
    <subcellularLocation>
        <location evidence="1 8">Nucleus</location>
    </subcellularLocation>
</comment>
<accession>A0A183CN80</accession>
<dbReference type="Proteomes" id="UP000050741">
    <property type="component" value="Unassembled WGS sequence"/>
</dbReference>
<reference evidence="13" key="2">
    <citation type="submission" date="2014-05" db="EMBL/GenBank/DDBJ databases">
        <title>The genome and life-stage specific transcriptomes of Globodera pallida elucidate key aspects of plant parasitism by a cyst nematode.</title>
        <authorList>
            <person name="Cotton J.A."/>
            <person name="Lilley C.J."/>
            <person name="Jones L.M."/>
            <person name="Kikuchi T."/>
            <person name="Reid A.J."/>
            <person name="Thorpe P."/>
            <person name="Tsai I.J."/>
            <person name="Beasley H."/>
            <person name="Blok V."/>
            <person name="Cock P.J.A."/>
            <person name="Van den Akker S.E."/>
            <person name="Holroyd N."/>
            <person name="Hunt M."/>
            <person name="Mantelin S."/>
            <person name="Naghra H."/>
            <person name="Pain A."/>
            <person name="Palomares-Rius J.E."/>
            <person name="Zarowiecki M."/>
            <person name="Berriman M."/>
            <person name="Jones J.T."/>
            <person name="Urwin P.E."/>
        </authorList>
    </citation>
    <scope>NUCLEOTIDE SEQUENCE [LARGE SCALE GENOMIC DNA]</scope>
    <source>
        <strain evidence="13">Lindley</strain>
    </source>
</reference>
<keyword evidence="6" id="KW-0804">Transcription</keyword>
<keyword evidence="9" id="KW-0175">Coiled coil</keyword>
<proteinExistence type="inferred from homology"/>
<dbReference type="InterPro" id="IPR050224">
    <property type="entry name" value="TALE_homeobox"/>
</dbReference>
<evidence type="ECO:0000313" key="13">
    <source>
        <dbReference type="Proteomes" id="UP000050741"/>
    </source>
</evidence>
<feature type="DNA-binding region" description="Homeobox" evidence="8">
    <location>
        <begin position="347"/>
        <end position="409"/>
    </location>
</feature>
<dbReference type="InterPro" id="IPR036652">
    <property type="entry name" value="YjeF_N_dom_sf"/>
</dbReference>
<dbReference type="CDD" id="cd00086">
    <property type="entry name" value="homeodomain"/>
    <property type="match status" value="1"/>
</dbReference>
<evidence type="ECO:0000256" key="4">
    <source>
        <dbReference type="ARBA" id="ARBA00023125"/>
    </source>
</evidence>
<reference evidence="14" key="3">
    <citation type="submission" date="2016-06" db="UniProtKB">
        <authorList>
            <consortium name="WormBaseParasite"/>
        </authorList>
    </citation>
    <scope>IDENTIFICATION</scope>
</reference>
<evidence type="ECO:0000256" key="3">
    <source>
        <dbReference type="ARBA" id="ARBA00023015"/>
    </source>
</evidence>
<keyword evidence="13" id="KW-1185">Reference proteome</keyword>
<dbReference type="GO" id="GO:0000987">
    <property type="term" value="F:cis-regulatory region sequence-specific DNA binding"/>
    <property type="evidence" value="ECO:0007669"/>
    <property type="project" value="UniProtKB-ARBA"/>
</dbReference>
<keyword evidence="3" id="KW-0805">Transcription regulation</keyword>
<name>A0A183CN80_GLOPA</name>
<evidence type="ECO:0000256" key="6">
    <source>
        <dbReference type="ARBA" id="ARBA00023163"/>
    </source>
</evidence>
<dbReference type="PROSITE" id="PS51385">
    <property type="entry name" value="YJEF_N"/>
    <property type="match status" value="1"/>
</dbReference>